<keyword evidence="6 8" id="KW-0472">Membrane</keyword>
<evidence type="ECO:0000259" key="9">
    <source>
        <dbReference type="Pfam" id="PF06808"/>
    </source>
</evidence>
<comment type="subcellular location">
    <subcellularLocation>
        <location evidence="1 7">Cell inner membrane</location>
        <topology evidence="1 7">Multi-pass membrane protein</topology>
    </subcellularLocation>
</comment>
<dbReference type="GO" id="GO:0005886">
    <property type="term" value="C:plasma membrane"/>
    <property type="evidence" value="ECO:0007669"/>
    <property type="project" value="UniProtKB-SubCell"/>
</dbReference>
<dbReference type="eggNOG" id="COG1593">
    <property type="taxonomic scope" value="Bacteria"/>
</dbReference>
<dbReference type="STRING" id="376733.SAMN04487972_11566"/>
<feature type="domain" description="TRAP C4-dicarboxylate transport system permease DctM subunit" evidence="9">
    <location>
        <begin position="14"/>
        <end position="93"/>
    </location>
</feature>
<name>A0A099F105_9RHOB</name>
<dbReference type="AlphaFoldDB" id="A0A099F105"/>
<reference evidence="10 12" key="1">
    <citation type="submission" date="2014-09" db="EMBL/GenBank/DDBJ databases">
        <authorList>
            <person name="McGinnis J.M."/>
            <person name="Wolfgang W.J."/>
        </authorList>
    </citation>
    <scope>NUCLEOTIDE SEQUENCE [LARGE SCALE GENOMIC DNA]</scope>
    <source>
        <strain evidence="10 12">JCM 14014</strain>
    </source>
</reference>
<protein>
    <submittedName>
        <fullName evidence="11">Tripartite ATP-independent transporter, DctM component</fullName>
    </submittedName>
</protein>
<evidence type="ECO:0000313" key="13">
    <source>
        <dbReference type="Proteomes" id="UP000182312"/>
    </source>
</evidence>
<keyword evidence="7" id="KW-0813">Transport</keyword>
<sequence length="103" mass="10448">MDSALLALILTGTITFCIPIGVPLALSIIAGSFAAILAHGGANPVIAPRRLFAGMDSFSLMAIPAFLFAGATMSNGGISSRLIDFGNALVGLLTMRPGRVGNC</sequence>
<evidence type="ECO:0000256" key="4">
    <source>
        <dbReference type="ARBA" id="ARBA00022692"/>
    </source>
</evidence>
<dbReference type="PANTHER" id="PTHR33362:SF2">
    <property type="entry name" value="TRAP TRANSPORTER LARGE PERMEASE PROTEIN"/>
    <property type="match status" value="1"/>
</dbReference>
<dbReference type="Proteomes" id="UP000182312">
    <property type="component" value="Unassembled WGS sequence"/>
</dbReference>
<dbReference type="EMBL" id="JRKN01000016">
    <property type="protein sequence ID" value="KGJ03923.1"/>
    <property type="molecule type" value="Genomic_DNA"/>
</dbReference>
<evidence type="ECO:0000313" key="10">
    <source>
        <dbReference type="EMBL" id="KGJ03923.1"/>
    </source>
</evidence>
<dbReference type="GO" id="GO:0022857">
    <property type="term" value="F:transmembrane transporter activity"/>
    <property type="evidence" value="ECO:0007669"/>
    <property type="project" value="UniProtKB-UniRule"/>
</dbReference>
<evidence type="ECO:0000256" key="3">
    <source>
        <dbReference type="ARBA" id="ARBA00022519"/>
    </source>
</evidence>
<evidence type="ECO:0000256" key="1">
    <source>
        <dbReference type="ARBA" id="ARBA00004429"/>
    </source>
</evidence>
<evidence type="ECO:0000256" key="8">
    <source>
        <dbReference type="SAM" id="Phobius"/>
    </source>
</evidence>
<proteinExistence type="predicted"/>
<comment type="function">
    <text evidence="7">Part of the tripartite ATP-independent periplasmic (TRAP) transport system.</text>
</comment>
<keyword evidence="3 7" id="KW-0997">Cell inner membrane</keyword>
<feature type="transmembrane region" description="Helical" evidence="8">
    <location>
        <begin position="58"/>
        <end position="78"/>
    </location>
</feature>
<evidence type="ECO:0000313" key="12">
    <source>
        <dbReference type="Proteomes" id="UP000029846"/>
    </source>
</evidence>
<evidence type="ECO:0000256" key="7">
    <source>
        <dbReference type="RuleBase" id="RU369079"/>
    </source>
</evidence>
<dbReference type="Proteomes" id="UP000029846">
    <property type="component" value="Unassembled WGS sequence"/>
</dbReference>
<evidence type="ECO:0000256" key="5">
    <source>
        <dbReference type="ARBA" id="ARBA00022989"/>
    </source>
</evidence>
<dbReference type="Pfam" id="PF06808">
    <property type="entry name" value="DctM"/>
    <property type="match status" value="1"/>
</dbReference>
<evidence type="ECO:0000313" key="11">
    <source>
        <dbReference type="EMBL" id="SFA56623.1"/>
    </source>
</evidence>
<dbReference type="PANTHER" id="PTHR33362">
    <property type="entry name" value="SIALIC ACID TRAP TRANSPORTER PERMEASE PROTEIN SIAT-RELATED"/>
    <property type="match status" value="1"/>
</dbReference>
<reference evidence="10 12" key="2">
    <citation type="submission" date="2014-10" db="EMBL/GenBank/DDBJ databases">
        <title>Paracoccus sanguinis sp. nov., isolated from clinical specimens of New York State patients.</title>
        <authorList>
            <person name="Mingle L.A."/>
            <person name="Cole J.A."/>
            <person name="Lapierre P."/>
            <person name="Musser K.A."/>
        </authorList>
    </citation>
    <scope>NUCLEOTIDE SEQUENCE [LARGE SCALE GENOMIC DNA]</scope>
    <source>
        <strain evidence="10 12">JCM 14014</strain>
    </source>
</reference>
<keyword evidence="12" id="KW-1185">Reference proteome</keyword>
<dbReference type="RefSeq" id="WP_036741672.1">
    <property type="nucleotide sequence ID" value="NZ_FOJO01000015.1"/>
</dbReference>
<reference evidence="11 13" key="3">
    <citation type="submission" date="2016-10" db="EMBL/GenBank/DDBJ databases">
        <authorList>
            <person name="de Groot N.N."/>
        </authorList>
    </citation>
    <scope>NUCLEOTIDE SEQUENCE [LARGE SCALE GENOMIC DNA]</scope>
    <source>
        <strain evidence="11 13">CGMCC 1.6117</strain>
    </source>
</reference>
<gene>
    <name evidence="10" type="ORF">IT41_12515</name>
    <name evidence="11" type="ORF">SAMN04487972_11566</name>
</gene>
<accession>A0A099F105</accession>
<dbReference type="OrthoDB" id="9790209at2"/>
<keyword evidence="5 8" id="KW-1133">Transmembrane helix</keyword>
<organism evidence="10 12">
    <name type="scientific">Paracoccus halophilus</name>
    <dbReference type="NCBI Taxonomy" id="376733"/>
    <lineage>
        <taxon>Bacteria</taxon>
        <taxon>Pseudomonadati</taxon>
        <taxon>Pseudomonadota</taxon>
        <taxon>Alphaproteobacteria</taxon>
        <taxon>Rhodobacterales</taxon>
        <taxon>Paracoccaceae</taxon>
        <taxon>Paracoccus</taxon>
    </lineage>
</organism>
<dbReference type="InterPro" id="IPR004681">
    <property type="entry name" value="TRAP_DctM"/>
</dbReference>
<keyword evidence="4 8" id="KW-0812">Transmembrane</keyword>
<dbReference type="InterPro" id="IPR010656">
    <property type="entry name" value="DctM"/>
</dbReference>
<keyword evidence="2" id="KW-1003">Cell membrane</keyword>
<evidence type="ECO:0000256" key="2">
    <source>
        <dbReference type="ARBA" id="ARBA00022475"/>
    </source>
</evidence>
<evidence type="ECO:0000256" key="6">
    <source>
        <dbReference type="ARBA" id="ARBA00023136"/>
    </source>
</evidence>
<dbReference type="EMBL" id="FOJO01000015">
    <property type="protein sequence ID" value="SFA56623.1"/>
    <property type="molecule type" value="Genomic_DNA"/>
</dbReference>